<name>A0ABR0SGW3_9HYPO</name>
<proteinExistence type="predicted"/>
<keyword evidence="2" id="KW-1185">Reference proteome</keyword>
<evidence type="ECO:0000313" key="1">
    <source>
        <dbReference type="EMBL" id="KAK5991375.1"/>
    </source>
</evidence>
<gene>
    <name evidence="1" type="ORF">PT974_09656</name>
</gene>
<protein>
    <submittedName>
        <fullName evidence="1">Uncharacterized protein</fullName>
    </submittedName>
</protein>
<reference evidence="1 2" key="1">
    <citation type="submission" date="2024-01" db="EMBL/GenBank/DDBJ databases">
        <title>Complete genome of Cladobotryum mycophilum ATHUM6906.</title>
        <authorList>
            <person name="Christinaki A.C."/>
            <person name="Myridakis A.I."/>
            <person name="Kouvelis V.N."/>
        </authorList>
    </citation>
    <scope>NUCLEOTIDE SEQUENCE [LARGE SCALE GENOMIC DNA]</scope>
    <source>
        <strain evidence="1 2">ATHUM6906</strain>
    </source>
</reference>
<sequence>MADEDISETTQGPFDFEMTEAGTLPYIPGTTETKPWSCTLFDPAYGVFTEEDLKDLCGTNCSVIDNESPVTIWKILLHARKLIKLARHLLGSDGFQVVNGKARRRPGNYVDELWEILANPRTPLQIKDEIYQVPLWGLANQVNAVDETKGIEFHCPLTVCRDFGPLAPEEGVRRPYRNHHNLVMHINECMEILDHEYAATGGLLSLLPTESEDDDEQLEAARNTIFGQWLLFTQHLVARMHELELNYANALDMLSGEAVVPMQMLSRLGPDGRSKGREIIYPQDKFIIVNVGEDIVTKLHHLMDKAEAEYNEDEQQFWESGTSGERMWKKDRAGQWYSRGLVSVDLQTRFYRLKDQGRDSTIFILPAIDYHPGVARTREVEKQPTVVSVVNPRWTDRVSDLEERLREPLKSAKQMEDASRALQRQNLELQDKLTVVSAELKKTQIQVRYYEATAEEGSREEVEAALRAHQDKLERLRTILPSKYHADLEF</sequence>
<comment type="caution">
    <text evidence="1">The sequence shown here is derived from an EMBL/GenBank/DDBJ whole genome shotgun (WGS) entry which is preliminary data.</text>
</comment>
<dbReference type="EMBL" id="JAVFKD010000014">
    <property type="protein sequence ID" value="KAK5991375.1"/>
    <property type="molecule type" value="Genomic_DNA"/>
</dbReference>
<accession>A0ABR0SGW3</accession>
<evidence type="ECO:0000313" key="2">
    <source>
        <dbReference type="Proteomes" id="UP001338125"/>
    </source>
</evidence>
<organism evidence="1 2">
    <name type="scientific">Cladobotryum mycophilum</name>
    <dbReference type="NCBI Taxonomy" id="491253"/>
    <lineage>
        <taxon>Eukaryota</taxon>
        <taxon>Fungi</taxon>
        <taxon>Dikarya</taxon>
        <taxon>Ascomycota</taxon>
        <taxon>Pezizomycotina</taxon>
        <taxon>Sordariomycetes</taxon>
        <taxon>Hypocreomycetidae</taxon>
        <taxon>Hypocreales</taxon>
        <taxon>Hypocreaceae</taxon>
        <taxon>Cladobotryum</taxon>
    </lineage>
</organism>
<dbReference type="Proteomes" id="UP001338125">
    <property type="component" value="Unassembled WGS sequence"/>
</dbReference>